<protein>
    <recommendedName>
        <fullName evidence="3">NIPSNAP protein</fullName>
    </recommendedName>
</protein>
<reference evidence="2" key="3">
    <citation type="submission" date="2018-05" db="EMBL/GenBank/DDBJ databases">
        <authorList>
            <person name="Lu D."/>
        </authorList>
    </citation>
    <scope>NUCLEOTIDE SEQUENCE [LARGE SCALE GENOMIC DNA]</scope>
    <source>
        <strain evidence="2">ZY111</strain>
    </source>
</reference>
<accession>A0A2U2X3B9</accession>
<comment type="caution">
    <text evidence="1">The sequence shown here is derived from an EMBL/GenBank/DDBJ whole genome shotgun (WGS) entry which is preliminary data.</text>
</comment>
<keyword evidence="2" id="KW-1185">Reference proteome</keyword>
<gene>
    <name evidence="1" type="ORF">DIS18_08440</name>
</gene>
<dbReference type="Proteomes" id="UP000245375">
    <property type="component" value="Unassembled WGS sequence"/>
</dbReference>
<evidence type="ECO:0000313" key="2">
    <source>
        <dbReference type="Proteomes" id="UP000245375"/>
    </source>
</evidence>
<sequence>MFLIHQDNVKPSKAMEYETIAKEFNDASIAHNVQTQWITAVRDDFTYYYITPIKNMAELDEDPMEDMAKAMGDKFGEMFERFNKCYDSHGSYLMRSVDALSYKAPEGTDMSDQNYRVWFMMHYKPKNAAKMKEGMKAVKELFESKGSKEYYNVYHTALGTMDNYYLVSIPAKDEIDSATRSKANQDVLGPDRYKTFNKVINYTEKMEEFRGKMRPDLSYSPKE</sequence>
<dbReference type="AlphaFoldDB" id="A0A2U2X3B9"/>
<evidence type="ECO:0000313" key="1">
    <source>
        <dbReference type="EMBL" id="PWH82278.1"/>
    </source>
</evidence>
<reference evidence="2" key="1">
    <citation type="submission" date="2018-05" db="EMBL/GenBank/DDBJ databases">
        <title>Algibacter marinivivus sp. nov., isolated from sample around a algae.</title>
        <authorList>
            <person name="Lu D."/>
        </authorList>
    </citation>
    <scope>NUCLEOTIDE SEQUENCE [LARGE SCALE GENOMIC DNA]</scope>
    <source>
        <strain evidence="2">ZY111</strain>
    </source>
</reference>
<proteinExistence type="predicted"/>
<dbReference type="EMBL" id="QFRI01000002">
    <property type="protein sequence ID" value="PWH82278.1"/>
    <property type="molecule type" value="Genomic_DNA"/>
</dbReference>
<name>A0A2U2X3B9_9FLAO</name>
<reference evidence="1 2" key="2">
    <citation type="submission" date="2018-05" db="EMBL/GenBank/DDBJ databases">
        <title>Algibacter marinivivus sp. nov., isolated from sample around a algae.</title>
        <authorList>
            <person name="Zhong X."/>
        </authorList>
    </citation>
    <scope>NUCLEOTIDE SEQUENCE [LARGE SCALE GENOMIC DNA]</scope>
    <source>
        <strain evidence="1 2">ZY111</strain>
    </source>
</reference>
<organism evidence="1 2">
    <name type="scientific">Algibacter marinivivus</name>
    <dbReference type="NCBI Taxonomy" id="2100723"/>
    <lineage>
        <taxon>Bacteria</taxon>
        <taxon>Pseudomonadati</taxon>
        <taxon>Bacteroidota</taxon>
        <taxon>Flavobacteriia</taxon>
        <taxon>Flavobacteriales</taxon>
        <taxon>Flavobacteriaceae</taxon>
        <taxon>Algibacter</taxon>
    </lineage>
</organism>
<evidence type="ECO:0008006" key="3">
    <source>
        <dbReference type="Google" id="ProtNLM"/>
    </source>
</evidence>